<accession>A0ABQ2D6W0</accession>
<evidence type="ECO:0000256" key="1">
    <source>
        <dbReference type="SAM" id="Phobius"/>
    </source>
</evidence>
<dbReference type="RefSeq" id="WP_189005315.1">
    <property type="nucleotide sequence ID" value="NZ_BMOD01000018.1"/>
</dbReference>
<protein>
    <recommendedName>
        <fullName evidence="4">GtrA-like protein domain-containing protein</fullName>
    </recommendedName>
</protein>
<proteinExistence type="predicted"/>
<feature type="transmembrane region" description="Helical" evidence="1">
    <location>
        <begin position="118"/>
        <end position="139"/>
    </location>
</feature>
<dbReference type="Proteomes" id="UP000632222">
    <property type="component" value="Unassembled WGS sequence"/>
</dbReference>
<sequence>MLSKLRNLPFRVQAMSFTQLFHAGLGCVTVYGTTMYLSALLKAGGADPAISAAVLPVALAFLFNWCACYGARRLAEWIHQQDWSKERRFFWSCVTGSILLASSVGLLVLLLALAFFGLVWMAAVAPAAGLLMLLVVLLYGRVALPFGIRLFQELD</sequence>
<name>A0ABQ2D6W0_9DEIO</name>
<reference evidence="3" key="1">
    <citation type="journal article" date="2019" name="Int. J. Syst. Evol. Microbiol.">
        <title>The Global Catalogue of Microorganisms (GCM) 10K type strain sequencing project: providing services to taxonomists for standard genome sequencing and annotation.</title>
        <authorList>
            <consortium name="The Broad Institute Genomics Platform"/>
            <consortium name="The Broad Institute Genome Sequencing Center for Infectious Disease"/>
            <person name="Wu L."/>
            <person name="Ma J."/>
        </authorList>
    </citation>
    <scope>NUCLEOTIDE SEQUENCE [LARGE SCALE GENOMIC DNA]</scope>
    <source>
        <strain evidence="3">JCM 14370</strain>
    </source>
</reference>
<evidence type="ECO:0000313" key="3">
    <source>
        <dbReference type="Proteomes" id="UP000632222"/>
    </source>
</evidence>
<evidence type="ECO:0000313" key="2">
    <source>
        <dbReference type="EMBL" id="GGJ47985.1"/>
    </source>
</evidence>
<keyword evidence="1" id="KW-0812">Transmembrane</keyword>
<keyword evidence="3" id="KW-1185">Reference proteome</keyword>
<dbReference type="EMBL" id="BMOD01000018">
    <property type="protein sequence ID" value="GGJ47985.1"/>
    <property type="molecule type" value="Genomic_DNA"/>
</dbReference>
<feature type="transmembrane region" description="Helical" evidence="1">
    <location>
        <begin position="49"/>
        <end position="68"/>
    </location>
</feature>
<feature type="transmembrane region" description="Helical" evidence="1">
    <location>
        <begin position="89"/>
        <end position="112"/>
    </location>
</feature>
<dbReference type="PROSITE" id="PS51257">
    <property type="entry name" value="PROKAR_LIPOPROTEIN"/>
    <property type="match status" value="1"/>
</dbReference>
<evidence type="ECO:0008006" key="4">
    <source>
        <dbReference type="Google" id="ProtNLM"/>
    </source>
</evidence>
<feature type="transmembrane region" description="Helical" evidence="1">
    <location>
        <begin position="20"/>
        <end position="37"/>
    </location>
</feature>
<organism evidence="2 3">
    <name type="scientific">Deinococcus roseus</name>
    <dbReference type="NCBI Taxonomy" id="392414"/>
    <lineage>
        <taxon>Bacteria</taxon>
        <taxon>Thermotogati</taxon>
        <taxon>Deinococcota</taxon>
        <taxon>Deinococci</taxon>
        <taxon>Deinococcales</taxon>
        <taxon>Deinococcaceae</taxon>
        <taxon>Deinococcus</taxon>
    </lineage>
</organism>
<gene>
    <name evidence="2" type="ORF">GCM10008938_37510</name>
</gene>
<keyword evidence="1" id="KW-0472">Membrane</keyword>
<comment type="caution">
    <text evidence="2">The sequence shown here is derived from an EMBL/GenBank/DDBJ whole genome shotgun (WGS) entry which is preliminary data.</text>
</comment>
<keyword evidence="1" id="KW-1133">Transmembrane helix</keyword>